<evidence type="ECO:0000313" key="2">
    <source>
        <dbReference type="Proteomes" id="UP001335737"/>
    </source>
</evidence>
<keyword evidence="2" id="KW-1185">Reference proteome</keyword>
<sequence length="148" mass="17036">MYRVISFIVIFLFVAALLFLHNQNSHYTSGHTEGHTYETVEIPAGEEIPSIDGSVHQDHSGSWFVRIETDNFSFAPEKVGLEETNYKEGHAHLYINGEKVNRMYGDYYNLDYLDKGRNTVKVSLHANNHGIYMYAGEEIAFENEFHVE</sequence>
<dbReference type="RefSeq" id="WP_327607488.1">
    <property type="nucleotide sequence ID" value="NZ_JARZFX010000004.1"/>
</dbReference>
<organism evidence="1 2">
    <name type="scientific">Virgibacillus tibetensis</name>
    <dbReference type="NCBI Taxonomy" id="3042313"/>
    <lineage>
        <taxon>Bacteria</taxon>
        <taxon>Bacillati</taxon>
        <taxon>Bacillota</taxon>
        <taxon>Bacilli</taxon>
        <taxon>Bacillales</taxon>
        <taxon>Bacillaceae</taxon>
        <taxon>Virgibacillus</taxon>
    </lineage>
</organism>
<dbReference type="Proteomes" id="UP001335737">
    <property type="component" value="Unassembled WGS sequence"/>
</dbReference>
<accession>A0ABU6KHL0</accession>
<name>A0ABU6KHL0_9BACI</name>
<protein>
    <submittedName>
        <fullName evidence="1">Uncharacterized protein</fullName>
    </submittedName>
</protein>
<proteinExistence type="predicted"/>
<comment type="caution">
    <text evidence="1">The sequence shown here is derived from an EMBL/GenBank/DDBJ whole genome shotgun (WGS) entry which is preliminary data.</text>
</comment>
<reference evidence="1 2" key="1">
    <citation type="journal article" date="2024" name="Int. J. Syst. Evol. Microbiol.">
        <title>Virgibacillus tibetensis sp. nov., isolated from salt lake on the Tibetan Plateau of China.</title>
        <authorList>
            <person name="Phurbu D."/>
            <person name="Liu Z.-X."/>
            <person name="Wang R."/>
            <person name="Zheng Y.-Y."/>
            <person name="Liu H.-C."/>
            <person name="Zhou Y.-G."/>
            <person name="Yu Y.-J."/>
            <person name="Li A.-H."/>
        </authorList>
    </citation>
    <scope>NUCLEOTIDE SEQUENCE [LARGE SCALE GENOMIC DNA]</scope>
    <source>
        <strain evidence="1 2">C22-A2</strain>
    </source>
</reference>
<dbReference type="EMBL" id="JARZFX010000004">
    <property type="protein sequence ID" value="MEC5423919.1"/>
    <property type="molecule type" value="Genomic_DNA"/>
</dbReference>
<evidence type="ECO:0000313" key="1">
    <source>
        <dbReference type="EMBL" id="MEC5423919.1"/>
    </source>
</evidence>
<gene>
    <name evidence="1" type="ORF">QGM71_10500</name>
</gene>